<dbReference type="Proteomes" id="UP000241473">
    <property type="component" value="Unassembled WGS sequence"/>
</dbReference>
<dbReference type="Pfam" id="PF07687">
    <property type="entry name" value="M20_dimer"/>
    <property type="match status" value="1"/>
</dbReference>
<dbReference type="PANTHER" id="PTHR43270:SF8">
    <property type="entry name" value="DI- AND TRIPEPTIDASE DUG2-RELATED"/>
    <property type="match status" value="1"/>
</dbReference>
<evidence type="ECO:0000256" key="2">
    <source>
        <dbReference type="ARBA" id="ARBA00022723"/>
    </source>
</evidence>
<feature type="domain" description="Peptidase M20 dimerisation" evidence="4">
    <location>
        <begin position="226"/>
        <end position="373"/>
    </location>
</feature>
<evidence type="ECO:0000313" key="6">
    <source>
        <dbReference type="Proteomes" id="UP000241473"/>
    </source>
</evidence>
<dbReference type="GO" id="GO:0005829">
    <property type="term" value="C:cytosol"/>
    <property type="evidence" value="ECO:0007669"/>
    <property type="project" value="TreeGrafter"/>
</dbReference>
<evidence type="ECO:0000313" key="5">
    <source>
        <dbReference type="EMBL" id="PSN87054.1"/>
    </source>
</evidence>
<gene>
    <name evidence="5" type="ORF">B9Q00_09860</name>
</gene>
<dbReference type="PANTHER" id="PTHR43270">
    <property type="entry name" value="BETA-ALA-HIS DIPEPTIDASE"/>
    <property type="match status" value="1"/>
</dbReference>
<proteinExistence type="predicted"/>
<dbReference type="Gene3D" id="3.40.630.10">
    <property type="entry name" value="Zn peptidases"/>
    <property type="match status" value="1"/>
</dbReference>
<dbReference type="GO" id="GO:0009014">
    <property type="term" value="F:succinyl-diaminopimelate desuccinylase activity"/>
    <property type="evidence" value="ECO:0007669"/>
    <property type="project" value="TreeGrafter"/>
</dbReference>
<dbReference type="GO" id="GO:0046872">
    <property type="term" value="F:metal ion binding"/>
    <property type="evidence" value="ECO:0007669"/>
    <property type="project" value="UniProtKB-KW"/>
</dbReference>
<keyword evidence="2" id="KW-0479">Metal-binding</keyword>
<dbReference type="InterPro" id="IPR011650">
    <property type="entry name" value="Peptidase_M20_dimer"/>
</dbReference>
<evidence type="ECO:0000256" key="3">
    <source>
        <dbReference type="ARBA" id="ARBA00022801"/>
    </source>
</evidence>
<keyword evidence="1" id="KW-0645">Protease</keyword>
<evidence type="ECO:0000259" key="4">
    <source>
        <dbReference type="Pfam" id="PF07687"/>
    </source>
</evidence>
<evidence type="ECO:0000256" key="1">
    <source>
        <dbReference type="ARBA" id="ARBA00022670"/>
    </source>
</evidence>
<dbReference type="InterPro" id="IPR051458">
    <property type="entry name" value="Cyt/Met_Dipeptidase"/>
</dbReference>
<sequence>MSSELEEIYSAIDQNIEEHVGRILRLISQPSIAAQNIGMRECAELVRQLFLEAGCNRSDVYDTPGQPVVYGELECGAPVTLGVYMMYDVKQVEGQNWNLVEDPFKPRVVEMPPFKRVIVGRGAVNSKGPMQAFLNAVREAMRVTGGSLPVNLRFIAEGEEEISSPNLYGFVSSHKELFEGCSAVIMPFAAQDTRGEVSLYLGCKGVFEFELECSGESWGRGPTRSEVHSSYAPLVESPVWRLIRALSTMKADSIDPEHITIDGFYEDVEPPNEEELSMLQTLSARLDFSAIKESLGVKVFRGDLEGGVEALVRLLYEPTLNIQGIRAGYTGPGFMTILPHKANVKLEVRLVPNMDAKRVLEKIRSHLDKAGYPDVRVVETDDDFGRKVGEKWARVDPKAPIVSAAIETYREFGYEPLVWPRLAGTAPIHVFTNPPLSLPLVIFGLGHGGRAHAPDEYYVLDDTGKIKGLAAAEKSFVKILYKAAEKYRKREGAANIQP</sequence>
<dbReference type="AlphaFoldDB" id="A0A2R6AKZ1"/>
<name>A0A2R6AKZ1_9ARCH</name>
<dbReference type="GO" id="GO:0009089">
    <property type="term" value="P:lysine biosynthetic process via diaminopimelate"/>
    <property type="evidence" value="ECO:0007669"/>
    <property type="project" value="TreeGrafter"/>
</dbReference>
<dbReference type="GO" id="GO:0006508">
    <property type="term" value="P:proteolysis"/>
    <property type="evidence" value="ECO:0007669"/>
    <property type="project" value="UniProtKB-KW"/>
</dbReference>
<accession>A0A2R6AKZ1</accession>
<dbReference type="GO" id="GO:0008233">
    <property type="term" value="F:peptidase activity"/>
    <property type="evidence" value="ECO:0007669"/>
    <property type="project" value="UniProtKB-KW"/>
</dbReference>
<dbReference type="Gene3D" id="3.30.70.360">
    <property type="match status" value="1"/>
</dbReference>
<dbReference type="SUPFAM" id="SSF53187">
    <property type="entry name" value="Zn-dependent exopeptidases"/>
    <property type="match status" value="1"/>
</dbReference>
<reference evidence="5 6" key="1">
    <citation type="submission" date="2017-04" db="EMBL/GenBank/DDBJ databases">
        <title>Novel microbial lineages endemic to geothermal iron-oxide mats fill important gaps in the evolutionary history of Archaea.</title>
        <authorList>
            <person name="Jay Z.J."/>
            <person name="Beam J.P."/>
            <person name="Dlakic M."/>
            <person name="Rusch D.B."/>
            <person name="Kozubal M.A."/>
            <person name="Inskeep W.P."/>
        </authorList>
    </citation>
    <scope>NUCLEOTIDE SEQUENCE [LARGE SCALE GENOMIC DNA]</scope>
    <source>
        <strain evidence="5">OSP_C</strain>
    </source>
</reference>
<dbReference type="InterPro" id="IPR002933">
    <property type="entry name" value="Peptidase_M20"/>
</dbReference>
<keyword evidence="3" id="KW-0378">Hydrolase</keyword>
<comment type="caution">
    <text evidence="5">The sequence shown here is derived from an EMBL/GenBank/DDBJ whole genome shotgun (WGS) entry which is preliminary data.</text>
</comment>
<protein>
    <recommendedName>
        <fullName evidence="4">Peptidase M20 dimerisation domain-containing protein</fullName>
    </recommendedName>
</protein>
<dbReference type="EMBL" id="NEXB01000088">
    <property type="protein sequence ID" value="PSN87054.1"/>
    <property type="molecule type" value="Genomic_DNA"/>
</dbReference>
<dbReference type="Pfam" id="PF01546">
    <property type="entry name" value="Peptidase_M20"/>
    <property type="match status" value="1"/>
</dbReference>
<organism evidence="5 6">
    <name type="scientific">Candidatus Marsarchaeota G1 archaeon OSP_C</name>
    <dbReference type="NCBI Taxonomy" id="1978154"/>
    <lineage>
        <taxon>Archaea</taxon>
        <taxon>Candidatus Marsarchaeota</taxon>
        <taxon>Candidatus Marsarchaeota group 1</taxon>
    </lineage>
</organism>